<reference evidence="2 4" key="1">
    <citation type="journal article" date="2008" name="J. Virol.">
        <title>Laboratory strains of murine cytomegalovirus are genetically similar to but phenotypically distinct from wild strains of virus.</title>
        <authorList>
            <person name="Smith L.M."/>
            <person name="McWhorter A.R."/>
            <person name="Masters L.L."/>
            <person name="Shellam G.R."/>
            <person name="Redwood A.J."/>
        </authorList>
    </citation>
    <scope>NUCLEOTIDE SEQUENCE [LARGE SCALE GENOMIC DNA]</scope>
    <source>
        <strain evidence="2">G4</strain>
    </source>
</reference>
<keyword evidence="1" id="KW-1133">Transmembrane helix</keyword>
<evidence type="ECO:0000313" key="4">
    <source>
        <dbReference type="Proteomes" id="UP000104165"/>
    </source>
</evidence>
<evidence type="ECO:0000256" key="1">
    <source>
        <dbReference type="SAM" id="Phobius"/>
    </source>
</evidence>
<evidence type="ECO:0000313" key="2">
    <source>
        <dbReference type="EMBL" id="ACE96015.1"/>
    </source>
</evidence>
<organism evidence="2 4">
    <name type="scientific">Muromegalovirus G4</name>
    <dbReference type="NCBI Taxonomy" id="524650"/>
    <lineage>
        <taxon>Viruses</taxon>
        <taxon>Duplodnaviria</taxon>
        <taxon>Heunggongvirae</taxon>
        <taxon>Peploviricota</taxon>
        <taxon>Herviviricetes</taxon>
        <taxon>Herpesvirales</taxon>
        <taxon>Orthoherpesviridae</taxon>
        <taxon>Betaherpesvirinae</taxon>
        <taxon>Muromegalovirus</taxon>
        <taxon>Muromegalovirus muridbeta1</taxon>
        <taxon>Murid herpesvirus 1</taxon>
    </lineage>
</organism>
<feature type="transmembrane region" description="Helical" evidence="1">
    <location>
        <begin position="75"/>
        <end position="93"/>
    </location>
</feature>
<keyword evidence="1" id="KW-0812">Transmembrane</keyword>
<gene>
    <name evidence="2" type="primary">m147.5</name>
</gene>
<proteinExistence type="predicted"/>
<feature type="transmembrane region" description="Helical" evidence="1">
    <location>
        <begin position="114"/>
        <end position="134"/>
    </location>
</feature>
<reference evidence="3" key="2">
    <citation type="submission" date="2020-08" db="EMBL/GenBank/DDBJ databases">
        <title>Repair of an attenuated low passage murine cytomegalovirus bacterial artificial chromosome identifies a novel spiced gene essential for salivary gland tropism.</title>
        <authorList>
            <person name="Redwood A.J."/>
            <person name="Masters L.L."/>
            <person name="Chan B."/>
            <person name="Leary S."/>
            <person name="Forbes C."/>
            <person name="Jonjic S."/>
            <person name="Juranic Lisnic V."/>
            <person name="Lisnic B."/>
            <person name="Smith L.M."/>
        </authorList>
    </citation>
    <scope>NUCLEOTIDE SEQUENCE</scope>
</reference>
<name>B3UX92_MUHV1</name>
<dbReference type="EMBL" id="MT886700">
    <property type="protein sequence ID" value="QNL29292.1"/>
    <property type="molecule type" value="Genomic_DNA"/>
</dbReference>
<sequence>MSDHTGGCVFLMVGTVRLCGTDLWNKMQRRPGSETKSSLKGHYLTFRVKDRRDADREEDEVPKRPDWSTAIVLKWIPPICIIIYFVIAFRLVYLTVQAHGLWTRHERHQRGTDAVRLAPVAAAFVIGVLTVHAYSLRGIANRYVAEPCGPDDE</sequence>
<evidence type="ECO:0000313" key="3">
    <source>
        <dbReference type="EMBL" id="QNL29292.1"/>
    </source>
</evidence>
<protein>
    <submittedName>
        <fullName evidence="2">M147.5</fullName>
    </submittedName>
</protein>
<keyword evidence="1" id="KW-0472">Membrane</keyword>
<dbReference type="EMBL" id="EU579859">
    <property type="protein sequence ID" value="ACE96015.1"/>
    <property type="molecule type" value="Genomic_DNA"/>
</dbReference>
<accession>B3UX92</accession>
<dbReference type="Proteomes" id="UP000104165">
    <property type="component" value="Segment"/>
</dbReference>